<dbReference type="PANTHER" id="PTHR44591">
    <property type="entry name" value="STRESS RESPONSE REGULATOR PROTEIN 1"/>
    <property type="match status" value="1"/>
</dbReference>
<sequence>MRTVLVVEDEAIIALDLACSIEQLGYRVLGPASNGADAQRIARTERPDLLLMDVSIQGSTDGIDTARLITDEFPAYVVFLTAHSDEATRRRAENVRPKAFLAKPCTARQMQSVLAAAFA</sequence>
<evidence type="ECO:0000256" key="2">
    <source>
        <dbReference type="PROSITE-ProRule" id="PRU00169"/>
    </source>
</evidence>
<reference evidence="5" key="1">
    <citation type="journal article" date="2019" name="Int. J. Syst. Evol. Microbiol.">
        <title>The Global Catalogue of Microorganisms (GCM) 10K type strain sequencing project: providing services to taxonomists for standard genome sequencing and annotation.</title>
        <authorList>
            <consortium name="The Broad Institute Genomics Platform"/>
            <consortium name="The Broad Institute Genome Sequencing Center for Infectious Disease"/>
            <person name="Wu L."/>
            <person name="Ma J."/>
        </authorList>
    </citation>
    <scope>NUCLEOTIDE SEQUENCE [LARGE SCALE GENOMIC DNA]</scope>
    <source>
        <strain evidence="5">CGMCC 1.16444</strain>
    </source>
</reference>
<feature type="modified residue" description="4-aspartylphosphate" evidence="2">
    <location>
        <position position="53"/>
    </location>
</feature>
<organism evidence="4 5">
    <name type="scientific">Flaviflagellibacter deserti</name>
    <dbReference type="NCBI Taxonomy" id="2267266"/>
    <lineage>
        <taxon>Bacteria</taxon>
        <taxon>Pseudomonadati</taxon>
        <taxon>Pseudomonadota</taxon>
        <taxon>Alphaproteobacteria</taxon>
        <taxon>Hyphomicrobiales</taxon>
        <taxon>Flaviflagellibacter</taxon>
    </lineage>
</organism>
<dbReference type="PANTHER" id="PTHR44591:SF23">
    <property type="entry name" value="CHEY SUBFAMILY"/>
    <property type="match status" value="1"/>
</dbReference>
<gene>
    <name evidence="4" type="ORF">ACFPFW_06060</name>
</gene>
<dbReference type="PROSITE" id="PS50110">
    <property type="entry name" value="RESPONSE_REGULATORY"/>
    <property type="match status" value="1"/>
</dbReference>
<dbReference type="CDD" id="cd17534">
    <property type="entry name" value="REC_DC-like"/>
    <property type="match status" value="1"/>
</dbReference>
<dbReference type="InterPro" id="IPR050595">
    <property type="entry name" value="Bact_response_regulator"/>
</dbReference>
<keyword evidence="5" id="KW-1185">Reference proteome</keyword>
<evidence type="ECO:0000256" key="1">
    <source>
        <dbReference type="ARBA" id="ARBA00022553"/>
    </source>
</evidence>
<dbReference type="SMART" id="SM00448">
    <property type="entry name" value="REC"/>
    <property type="match status" value="1"/>
</dbReference>
<accession>A0ABV9Z0D8</accession>
<evidence type="ECO:0000313" key="4">
    <source>
        <dbReference type="EMBL" id="MFC5067577.1"/>
    </source>
</evidence>
<dbReference type="RefSeq" id="WP_162799675.1">
    <property type="nucleotide sequence ID" value="NZ_JBHSJF010000005.1"/>
</dbReference>
<feature type="domain" description="Response regulatory" evidence="3">
    <location>
        <begin position="3"/>
        <end position="118"/>
    </location>
</feature>
<dbReference type="SUPFAM" id="SSF52172">
    <property type="entry name" value="CheY-like"/>
    <property type="match status" value="1"/>
</dbReference>
<evidence type="ECO:0000313" key="5">
    <source>
        <dbReference type="Proteomes" id="UP001595796"/>
    </source>
</evidence>
<dbReference type="InterPro" id="IPR011006">
    <property type="entry name" value="CheY-like_superfamily"/>
</dbReference>
<evidence type="ECO:0000259" key="3">
    <source>
        <dbReference type="PROSITE" id="PS50110"/>
    </source>
</evidence>
<comment type="caution">
    <text evidence="4">The sequence shown here is derived from an EMBL/GenBank/DDBJ whole genome shotgun (WGS) entry which is preliminary data.</text>
</comment>
<protein>
    <submittedName>
        <fullName evidence="4">Response regulator</fullName>
    </submittedName>
</protein>
<name>A0ABV9Z0D8_9HYPH</name>
<keyword evidence="1 2" id="KW-0597">Phosphoprotein</keyword>
<dbReference type="Proteomes" id="UP001595796">
    <property type="component" value="Unassembled WGS sequence"/>
</dbReference>
<dbReference type="EMBL" id="JBHSJF010000005">
    <property type="protein sequence ID" value="MFC5067577.1"/>
    <property type="molecule type" value="Genomic_DNA"/>
</dbReference>
<dbReference type="Gene3D" id="3.40.50.2300">
    <property type="match status" value="1"/>
</dbReference>
<proteinExistence type="predicted"/>
<dbReference type="Pfam" id="PF00072">
    <property type="entry name" value="Response_reg"/>
    <property type="match status" value="1"/>
</dbReference>
<dbReference type="InterPro" id="IPR001789">
    <property type="entry name" value="Sig_transdc_resp-reg_receiver"/>
</dbReference>